<dbReference type="GO" id="GO:0005886">
    <property type="term" value="C:plasma membrane"/>
    <property type="evidence" value="ECO:0007669"/>
    <property type="project" value="UniProtKB-SubCell"/>
</dbReference>
<keyword evidence="1 10" id="KW-0813">Transport</keyword>
<dbReference type="GO" id="GO:0046872">
    <property type="term" value="F:metal ion binding"/>
    <property type="evidence" value="ECO:0007669"/>
    <property type="project" value="UniProtKB-KW"/>
</dbReference>
<proteinExistence type="inferred from homology"/>
<dbReference type="InterPro" id="IPR016463">
    <property type="entry name" value="RnfB/RsxB_Proteobac"/>
</dbReference>
<dbReference type="EMBL" id="CP007142">
    <property type="protein sequence ID" value="AJQ94073.1"/>
    <property type="molecule type" value="Genomic_DNA"/>
</dbReference>
<feature type="binding site" evidence="10 11">
    <location>
        <position position="147"/>
    </location>
    <ligand>
        <name>[4Fe-4S] cluster</name>
        <dbReference type="ChEBI" id="CHEBI:49883"/>
        <label>3</label>
    </ligand>
</feature>
<dbReference type="Pfam" id="PF04060">
    <property type="entry name" value="FeS"/>
    <property type="match status" value="1"/>
</dbReference>
<feature type="binding site" evidence="10 11">
    <location>
        <position position="141"/>
    </location>
    <ligand>
        <name>[4Fe-4S] cluster</name>
        <dbReference type="ChEBI" id="CHEBI:49883"/>
        <label>3</label>
    </ligand>
</feature>
<keyword evidence="9 10" id="KW-0472">Membrane</keyword>
<feature type="binding site" evidence="10 11">
    <location>
        <position position="51"/>
    </location>
    <ligand>
        <name>[4Fe-4S] cluster</name>
        <dbReference type="ChEBI" id="CHEBI:49883"/>
        <label>1</label>
    </ligand>
</feature>
<dbReference type="Gene3D" id="1.10.15.40">
    <property type="entry name" value="Electron transport complex subunit B, putative Fe-S cluster"/>
    <property type="match status" value="1"/>
</dbReference>
<feature type="binding site" evidence="10 11">
    <location>
        <position position="56"/>
    </location>
    <ligand>
        <name>[4Fe-4S] cluster</name>
        <dbReference type="ChEBI" id="CHEBI:49883"/>
        <label>1</label>
    </ligand>
</feature>
<dbReference type="PIRSF" id="PIRSF005784">
    <property type="entry name" value="Elect_transpt_RnfB"/>
    <property type="match status" value="1"/>
</dbReference>
<comment type="subcellular location">
    <subcellularLocation>
        <location evidence="10">Cell inner membrane</location>
    </subcellularLocation>
</comment>
<dbReference type="STRING" id="1445510.YC6258_02029"/>
<sequence>MLFISLVGVMTALGLIIGTILGYASRFFAVEENPLVQEIQALLPGSQCGQCGLPGCGQAAEAIASQQAPVTCCPPGGMQLATRLAELMGVDLDAEAVVAEVKVAMIVAENCSGCTRCYKVCPTDAIIGANKQIHQVFADACTGCRKCLDACPDDCIEMVSIKTNADNWQWPKPKAA</sequence>
<dbReference type="PROSITE" id="PS51379">
    <property type="entry name" value="4FE4S_FER_2"/>
    <property type="match status" value="2"/>
</dbReference>
<keyword evidence="5 10" id="KW-1278">Translocase</keyword>
<comment type="subunit">
    <text evidence="10">The complex is composed of six subunits: RnfA, RnfB, RnfC, RnfD, RnfE and RnfG.</text>
</comment>
<evidence type="ECO:0000256" key="11">
    <source>
        <dbReference type="PIRSR" id="PIRSR005784-1"/>
    </source>
</evidence>
<evidence type="ECO:0000313" key="14">
    <source>
        <dbReference type="EMBL" id="AJQ94073.1"/>
    </source>
</evidence>
<evidence type="ECO:0000259" key="12">
    <source>
        <dbReference type="PROSITE" id="PS51379"/>
    </source>
</evidence>
<dbReference type="InterPro" id="IPR050395">
    <property type="entry name" value="4Fe4S_Ferredoxin_RnfB"/>
</dbReference>
<dbReference type="KEGG" id="gsn:YC6258_02029"/>
<evidence type="ECO:0000256" key="3">
    <source>
        <dbReference type="ARBA" id="ARBA00022723"/>
    </source>
</evidence>
<keyword evidence="3 10" id="KW-0479">Metal-binding</keyword>
<organism evidence="14 15">
    <name type="scientific">Gynuella sunshinyii YC6258</name>
    <dbReference type="NCBI Taxonomy" id="1445510"/>
    <lineage>
        <taxon>Bacteria</taxon>
        <taxon>Pseudomonadati</taxon>
        <taxon>Pseudomonadota</taxon>
        <taxon>Gammaproteobacteria</taxon>
        <taxon>Oceanospirillales</taxon>
        <taxon>Saccharospirillaceae</taxon>
        <taxon>Gynuella</taxon>
    </lineage>
</organism>
<feature type="binding site" evidence="10 11">
    <location>
        <position position="121"/>
    </location>
    <ligand>
        <name>[4Fe-4S] cluster</name>
        <dbReference type="ChEBI" id="CHEBI:49883"/>
        <label>3</label>
    </ligand>
</feature>
<keyword evidence="10" id="KW-0997">Cell inner membrane</keyword>
<gene>
    <name evidence="10" type="primary">rnfB</name>
    <name evidence="14" type="ORF">YC6258_02029</name>
</gene>
<feature type="domain" description="4Fe-4S ferredoxin-type" evidence="12">
    <location>
        <begin position="102"/>
        <end position="131"/>
    </location>
</feature>
<dbReference type="PANTHER" id="PTHR43560:SF1">
    <property type="entry name" value="ION-TRANSLOCATING OXIDOREDUCTASE COMPLEX SUBUNIT B"/>
    <property type="match status" value="1"/>
</dbReference>
<evidence type="ECO:0000256" key="2">
    <source>
        <dbReference type="ARBA" id="ARBA00022485"/>
    </source>
</evidence>
<dbReference type="GO" id="GO:0022900">
    <property type="term" value="P:electron transport chain"/>
    <property type="evidence" value="ECO:0007669"/>
    <property type="project" value="UniProtKB-UniRule"/>
</dbReference>
<feature type="domain" description="4Fe-4S ferredoxin-type" evidence="12">
    <location>
        <begin position="132"/>
        <end position="161"/>
    </location>
</feature>
<keyword evidence="15" id="KW-1185">Reference proteome</keyword>
<keyword evidence="2 10" id="KW-0004">4Fe-4S</keyword>
<dbReference type="InterPro" id="IPR010207">
    <property type="entry name" value="Elect_transpt_cplx_RnfB/RsxB"/>
</dbReference>
<comment type="similarity">
    <text evidence="10">Belongs to the 4Fe4S bacterial-type ferredoxin family. RnfB subfamily.</text>
</comment>
<keyword evidence="4 10" id="KW-0677">Repeat</keyword>
<evidence type="ECO:0000256" key="4">
    <source>
        <dbReference type="ARBA" id="ARBA00022737"/>
    </source>
</evidence>
<evidence type="ECO:0000256" key="5">
    <source>
        <dbReference type="ARBA" id="ARBA00022967"/>
    </source>
</evidence>
<evidence type="ECO:0000256" key="10">
    <source>
        <dbReference type="HAMAP-Rule" id="MF_00463"/>
    </source>
</evidence>
<dbReference type="PATRIC" id="fig|1445510.3.peg.1985"/>
<protein>
    <recommendedName>
        <fullName evidence="10">Ion-translocating oxidoreductase complex subunit B</fullName>
        <ecNumber evidence="10">7.-.-.-</ecNumber>
    </recommendedName>
    <alternativeName>
        <fullName evidence="10">Rnf electron transport complex subunit B</fullName>
    </alternativeName>
</protein>
<dbReference type="HOGENOM" id="CLU_063448_2_0_6"/>
<evidence type="ECO:0000259" key="13">
    <source>
        <dbReference type="PROSITE" id="PS51656"/>
    </source>
</evidence>
<dbReference type="EC" id="7.-.-.-" evidence="10"/>
<evidence type="ECO:0000256" key="6">
    <source>
        <dbReference type="ARBA" id="ARBA00022982"/>
    </source>
</evidence>
<evidence type="ECO:0000256" key="9">
    <source>
        <dbReference type="ARBA" id="ARBA00023136"/>
    </source>
</evidence>
<feature type="binding site" evidence="10 11">
    <location>
        <position position="114"/>
    </location>
    <ligand>
        <name>[4Fe-4S] cluster</name>
        <dbReference type="ChEBI" id="CHEBI:49883"/>
        <label>2</label>
    </ligand>
</feature>
<feature type="binding site" evidence="10 11">
    <location>
        <position position="111"/>
    </location>
    <ligand>
        <name>[4Fe-4S] cluster</name>
        <dbReference type="ChEBI" id="CHEBI:49883"/>
        <label>2</label>
    </ligand>
</feature>
<dbReference type="InterPro" id="IPR017896">
    <property type="entry name" value="4Fe4S_Fe-S-bd"/>
</dbReference>
<dbReference type="PANTHER" id="PTHR43560">
    <property type="entry name" value="ION-TRANSLOCATING OXIDOREDUCTASE COMPLEX SUBUNIT B"/>
    <property type="match status" value="1"/>
</dbReference>
<dbReference type="Gene3D" id="3.30.70.20">
    <property type="match status" value="1"/>
</dbReference>
<comment type="function">
    <text evidence="10">Part of a membrane-bound complex that couples electron transfer with translocation of ions across the membrane.</text>
</comment>
<evidence type="ECO:0000256" key="7">
    <source>
        <dbReference type="ARBA" id="ARBA00023004"/>
    </source>
</evidence>
<comment type="cofactor">
    <cofactor evidence="10 11">
        <name>[4Fe-4S] cluster</name>
        <dbReference type="ChEBI" id="CHEBI:49883"/>
    </cofactor>
    <text evidence="10 11">Binds 3 [4Fe-4S] clusters.</text>
</comment>
<feature type="domain" description="4Fe-4S" evidence="13">
    <location>
        <begin position="31"/>
        <end position="90"/>
    </location>
</feature>
<evidence type="ECO:0000313" key="15">
    <source>
        <dbReference type="Proteomes" id="UP000032266"/>
    </source>
</evidence>
<name>A0A0C5VL17_9GAMM</name>
<feature type="binding site" evidence="10 11">
    <location>
        <position position="73"/>
    </location>
    <ligand>
        <name>[4Fe-4S] cluster</name>
        <dbReference type="ChEBI" id="CHEBI:49883"/>
        <label>1</label>
    </ligand>
</feature>
<feature type="region of interest" description="Hydrophobic" evidence="10">
    <location>
        <begin position="1"/>
        <end position="25"/>
    </location>
</feature>
<feature type="binding site" evidence="10 11">
    <location>
        <position position="151"/>
    </location>
    <ligand>
        <name>[4Fe-4S] cluster</name>
        <dbReference type="ChEBI" id="CHEBI:49883"/>
        <label>2</label>
    </ligand>
</feature>
<evidence type="ECO:0000256" key="1">
    <source>
        <dbReference type="ARBA" id="ARBA00022448"/>
    </source>
</evidence>
<dbReference type="PROSITE" id="PS00198">
    <property type="entry name" value="4FE4S_FER_1"/>
    <property type="match status" value="2"/>
</dbReference>
<dbReference type="InterPro" id="IPR017900">
    <property type="entry name" value="4Fe4S_Fe_S_CS"/>
</dbReference>
<dbReference type="GO" id="GO:0051539">
    <property type="term" value="F:4 iron, 4 sulfur cluster binding"/>
    <property type="evidence" value="ECO:0007669"/>
    <property type="project" value="UniProtKB-UniRule"/>
</dbReference>
<reference evidence="14 15" key="1">
    <citation type="submission" date="2014-01" db="EMBL/GenBank/DDBJ databases">
        <title>Full genme sequencing of cellulolytic bacterium Gynuella sunshinyii YC6258T gen. nov., sp. nov.</title>
        <authorList>
            <person name="Khan H."/>
            <person name="Chung E.J."/>
            <person name="Chung Y.R."/>
        </authorList>
    </citation>
    <scope>NUCLEOTIDE SEQUENCE [LARGE SCALE GENOMIC DNA]</scope>
    <source>
        <strain evidence="14 15">YC6258</strain>
    </source>
</reference>
<feature type="binding site" evidence="10 11">
    <location>
        <position position="48"/>
    </location>
    <ligand>
        <name>[4Fe-4S] cluster</name>
        <dbReference type="ChEBI" id="CHEBI:49883"/>
        <label>1</label>
    </ligand>
</feature>
<keyword evidence="14" id="KW-0830">Ubiquinone</keyword>
<comment type="caution">
    <text evidence="10">Lacks conserved residue(s) required for the propagation of feature annotation.</text>
</comment>
<dbReference type="PROSITE" id="PS51656">
    <property type="entry name" value="4FE4S"/>
    <property type="match status" value="1"/>
</dbReference>
<dbReference type="OrthoDB" id="9789936at2"/>
<feature type="binding site" evidence="10 11">
    <location>
        <position position="144"/>
    </location>
    <ligand>
        <name>[4Fe-4S] cluster</name>
        <dbReference type="ChEBI" id="CHEBI:49883"/>
        <label>3</label>
    </ligand>
</feature>
<dbReference type="SUPFAM" id="SSF54862">
    <property type="entry name" value="4Fe-4S ferredoxins"/>
    <property type="match status" value="1"/>
</dbReference>
<dbReference type="NCBIfam" id="TIGR01944">
    <property type="entry name" value="rnfB"/>
    <property type="match status" value="1"/>
</dbReference>
<evidence type="ECO:0000256" key="8">
    <source>
        <dbReference type="ARBA" id="ARBA00023014"/>
    </source>
</evidence>
<dbReference type="Pfam" id="PF14697">
    <property type="entry name" value="Fer4_21"/>
    <property type="match status" value="1"/>
</dbReference>
<keyword evidence="10" id="KW-1003">Cell membrane</keyword>
<dbReference type="RefSeq" id="WP_044616678.1">
    <property type="nucleotide sequence ID" value="NZ_CP007142.1"/>
</dbReference>
<keyword evidence="7 10" id="KW-0408">Iron</keyword>
<dbReference type="GO" id="GO:0009055">
    <property type="term" value="F:electron transfer activity"/>
    <property type="evidence" value="ECO:0007669"/>
    <property type="project" value="InterPro"/>
</dbReference>
<dbReference type="Proteomes" id="UP000032266">
    <property type="component" value="Chromosome"/>
</dbReference>
<dbReference type="InterPro" id="IPR007202">
    <property type="entry name" value="4Fe-4S_dom"/>
</dbReference>
<keyword evidence="8 10" id="KW-0411">Iron-sulfur</keyword>
<keyword evidence="6 10" id="KW-0249">Electron transport</keyword>
<accession>A0A0C5VL17</accession>
<feature type="binding site" evidence="10 11">
    <location>
        <position position="117"/>
    </location>
    <ligand>
        <name>[4Fe-4S] cluster</name>
        <dbReference type="ChEBI" id="CHEBI:49883"/>
        <label>2</label>
    </ligand>
</feature>
<dbReference type="AlphaFoldDB" id="A0A0C5VL17"/>
<dbReference type="HAMAP" id="MF_00463">
    <property type="entry name" value="RsxB_RnfB"/>
    <property type="match status" value="1"/>
</dbReference>